<protein>
    <submittedName>
        <fullName evidence="1">Uncharacterized protein</fullName>
    </submittedName>
</protein>
<comment type="caution">
    <text evidence="1">The sequence shown here is derived from an EMBL/GenBank/DDBJ whole genome shotgun (WGS) entry which is preliminary data.</text>
</comment>
<accession>A0A1J5S2N1</accession>
<dbReference type="AlphaFoldDB" id="A0A1J5S2N1"/>
<dbReference type="EMBL" id="MLJW01000076">
    <property type="protein sequence ID" value="OIR02330.1"/>
    <property type="molecule type" value="Genomic_DNA"/>
</dbReference>
<organism evidence="1">
    <name type="scientific">mine drainage metagenome</name>
    <dbReference type="NCBI Taxonomy" id="410659"/>
    <lineage>
        <taxon>unclassified sequences</taxon>
        <taxon>metagenomes</taxon>
        <taxon>ecological metagenomes</taxon>
    </lineage>
</organism>
<proteinExistence type="predicted"/>
<evidence type="ECO:0000313" key="1">
    <source>
        <dbReference type="EMBL" id="OIR02330.1"/>
    </source>
</evidence>
<name>A0A1J5S2N1_9ZZZZ</name>
<sequence length="196" mass="22434">MDQLSSPIVFGYLLLHSIYSQAENEMLHPEVLAIRYAGSLNELETSLTAAGYTVVHSFSVKNGDLQHPWKIDMNLFGTEWCLRDVKSPRIAKKCVYAIRMVLERTSHGYPKFKTEDALEFVPSQGFKFLDEDVQCMDKMYPNRSVLSIGSWKDRMPPEIGGYADSIKQSWILDPETKKFVEISSKDVVCEINEDRD</sequence>
<gene>
    <name evidence="1" type="ORF">GALL_157020</name>
</gene>
<reference evidence="1" key="1">
    <citation type="submission" date="2016-10" db="EMBL/GenBank/DDBJ databases">
        <title>Sequence of Gallionella enrichment culture.</title>
        <authorList>
            <person name="Poehlein A."/>
            <person name="Muehling M."/>
            <person name="Daniel R."/>
        </authorList>
    </citation>
    <scope>NUCLEOTIDE SEQUENCE</scope>
</reference>